<evidence type="ECO:0000313" key="1">
    <source>
        <dbReference type="EMBL" id="AYV85867.1"/>
    </source>
</evidence>
<accession>A0A3G5AFB2</accession>
<name>A0A3G5AFB2_9VIRU</name>
<gene>
    <name evidence="1" type="ORF">Solivirus1_24</name>
</gene>
<protein>
    <submittedName>
        <fullName evidence="1">Uncharacterized protein</fullName>
    </submittedName>
</protein>
<sequence length="129" mass="15658">MTRFNCRAEHRLLIFTNSYSYEEYLEYKKYLCMSEINIYDMSDSIIHYSFQPEVKRYDYFICIAENYSRDLLKICAELFSELLKEEGGLLITNIPNLEFLKQIYSDGRIEFPILKREVKFKYNLLLHFV</sequence>
<proteinExistence type="predicted"/>
<organism evidence="1">
    <name type="scientific">Solivirus sp</name>
    <dbReference type="NCBI Taxonomy" id="2487772"/>
    <lineage>
        <taxon>Viruses</taxon>
        <taxon>Pithoviruses</taxon>
    </lineage>
</organism>
<dbReference type="EMBL" id="MK072489">
    <property type="protein sequence ID" value="AYV85867.1"/>
    <property type="molecule type" value="Genomic_DNA"/>
</dbReference>
<reference evidence="1" key="1">
    <citation type="submission" date="2018-10" db="EMBL/GenBank/DDBJ databases">
        <title>Hidden diversity of soil giant viruses.</title>
        <authorList>
            <person name="Schulz F."/>
            <person name="Alteio L."/>
            <person name="Goudeau D."/>
            <person name="Ryan E.M."/>
            <person name="Malmstrom R.R."/>
            <person name="Blanchard J."/>
            <person name="Woyke T."/>
        </authorList>
    </citation>
    <scope>NUCLEOTIDE SEQUENCE</scope>
    <source>
        <strain evidence="1">SOV1</strain>
    </source>
</reference>